<dbReference type="Proteomes" id="UP000677228">
    <property type="component" value="Unassembled WGS sequence"/>
</dbReference>
<protein>
    <submittedName>
        <fullName evidence="1">Uncharacterized protein</fullName>
    </submittedName>
</protein>
<name>A0A8S2EZC5_9BILA</name>
<organism evidence="1 3">
    <name type="scientific">Didymodactylos carnosus</name>
    <dbReference type="NCBI Taxonomy" id="1234261"/>
    <lineage>
        <taxon>Eukaryota</taxon>
        <taxon>Metazoa</taxon>
        <taxon>Spiralia</taxon>
        <taxon>Gnathifera</taxon>
        <taxon>Rotifera</taxon>
        <taxon>Eurotatoria</taxon>
        <taxon>Bdelloidea</taxon>
        <taxon>Philodinida</taxon>
        <taxon>Philodinidae</taxon>
        <taxon>Didymodactylos</taxon>
    </lineage>
</organism>
<gene>
    <name evidence="1" type="ORF">OVA965_LOCUS30916</name>
    <name evidence="2" type="ORF">TMI583_LOCUS31732</name>
</gene>
<sequence>MHTNQEPIDERLVDNPLDQQCQIREAIYERMVEDEFSTEFSTQISRVDETLHRYKLIAGNAKVNKKRKKEKTKHVDVVYDEITHLLYFKITEEDFARGWKSYGMKLVTLEQDKYSITKKMVHDEKLKLSKLAFTLCQKINGVYEQLTETTYSDFMEEGCGQLQMVSIPKTVCENGDEMIVISFIGGPLEKDGCKLQLNGVITKKFEKNRNTFVFKSIQKSTECDYLHVIIIKKNIFYNVSPGEPEYRVLVDTKILYVKHAG</sequence>
<dbReference type="Proteomes" id="UP000682733">
    <property type="component" value="Unassembled WGS sequence"/>
</dbReference>
<dbReference type="AlphaFoldDB" id="A0A8S2EZC5"/>
<accession>A0A8S2EZC5</accession>
<evidence type="ECO:0000313" key="3">
    <source>
        <dbReference type="Proteomes" id="UP000677228"/>
    </source>
</evidence>
<evidence type="ECO:0000313" key="2">
    <source>
        <dbReference type="EMBL" id="CAF4164114.1"/>
    </source>
</evidence>
<proteinExistence type="predicted"/>
<reference evidence="1" key="1">
    <citation type="submission" date="2021-02" db="EMBL/GenBank/DDBJ databases">
        <authorList>
            <person name="Nowell W R."/>
        </authorList>
    </citation>
    <scope>NUCLEOTIDE SEQUENCE</scope>
</reference>
<dbReference type="EMBL" id="CAJNOK010022809">
    <property type="protein sequence ID" value="CAF1353655.1"/>
    <property type="molecule type" value="Genomic_DNA"/>
</dbReference>
<evidence type="ECO:0000313" key="1">
    <source>
        <dbReference type="EMBL" id="CAF1353655.1"/>
    </source>
</evidence>
<dbReference type="EMBL" id="CAJOBA010044454">
    <property type="protein sequence ID" value="CAF4164114.1"/>
    <property type="molecule type" value="Genomic_DNA"/>
</dbReference>
<comment type="caution">
    <text evidence="1">The sequence shown here is derived from an EMBL/GenBank/DDBJ whole genome shotgun (WGS) entry which is preliminary data.</text>
</comment>